<feature type="region of interest" description="Disordered" evidence="1">
    <location>
        <begin position="1"/>
        <end position="30"/>
    </location>
</feature>
<accession>A0A0E0QPD0</accession>
<dbReference type="OMA" id="QWWRERK"/>
<dbReference type="AlphaFoldDB" id="A0A0E0QPD0"/>
<evidence type="ECO:0000313" key="2">
    <source>
        <dbReference type="EnsemblPlants" id="ORUFI09G04990.1"/>
    </source>
</evidence>
<protein>
    <submittedName>
        <fullName evidence="2">Uncharacterized protein</fullName>
    </submittedName>
</protein>
<evidence type="ECO:0000256" key="1">
    <source>
        <dbReference type="SAM" id="MobiDB-lite"/>
    </source>
</evidence>
<name>A0A0E0QPD0_ORYRU</name>
<reference evidence="2" key="2">
    <citation type="submission" date="2015-06" db="UniProtKB">
        <authorList>
            <consortium name="EnsemblPlants"/>
        </authorList>
    </citation>
    <scope>IDENTIFICATION</scope>
</reference>
<proteinExistence type="predicted"/>
<dbReference type="Gramene" id="ORUFI09G04990.1">
    <property type="protein sequence ID" value="ORUFI09G04990.1"/>
    <property type="gene ID" value="ORUFI09G04990"/>
</dbReference>
<feature type="region of interest" description="Disordered" evidence="1">
    <location>
        <begin position="95"/>
        <end position="129"/>
    </location>
</feature>
<evidence type="ECO:0000313" key="3">
    <source>
        <dbReference type="Proteomes" id="UP000008022"/>
    </source>
</evidence>
<dbReference type="EnsemblPlants" id="ORUFI09G04990.1">
    <property type="protein sequence ID" value="ORUFI09G04990.1"/>
    <property type="gene ID" value="ORUFI09G04990"/>
</dbReference>
<dbReference type="Proteomes" id="UP000008022">
    <property type="component" value="Unassembled WGS sequence"/>
</dbReference>
<sequence>MASRMVAATAPKTSHRGCDRGQRWRWRLPSPPTRMASRIAAAACSEPSRVDGVEDGCSRASCYRWQRRRRLPSLLPWIGPMISATAVAPEAFTEVVDDGGSDSGGRRQWWRERKRKEKRWEGGEDETDT</sequence>
<dbReference type="HOGENOM" id="CLU_160301_0_0_1"/>
<reference evidence="3" key="1">
    <citation type="submission" date="2013-06" db="EMBL/GenBank/DDBJ databases">
        <authorList>
            <person name="Zhao Q."/>
        </authorList>
    </citation>
    <scope>NUCLEOTIDE SEQUENCE</scope>
    <source>
        <strain evidence="3">cv. W1943</strain>
    </source>
</reference>
<organism evidence="2 3">
    <name type="scientific">Oryza rufipogon</name>
    <name type="common">Brownbeard rice</name>
    <name type="synonym">Asian wild rice</name>
    <dbReference type="NCBI Taxonomy" id="4529"/>
    <lineage>
        <taxon>Eukaryota</taxon>
        <taxon>Viridiplantae</taxon>
        <taxon>Streptophyta</taxon>
        <taxon>Embryophyta</taxon>
        <taxon>Tracheophyta</taxon>
        <taxon>Spermatophyta</taxon>
        <taxon>Magnoliopsida</taxon>
        <taxon>Liliopsida</taxon>
        <taxon>Poales</taxon>
        <taxon>Poaceae</taxon>
        <taxon>BOP clade</taxon>
        <taxon>Oryzoideae</taxon>
        <taxon>Oryzeae</taxon>
        <taxon>Oryzinae</taxon>
        <taxon>Oryza</taxon>
    </lineage>
</organism>
<keyword evidence="3" id="KW-1185">Reference proteome</keyword>